<reference evidence="2" key="1">
    <citation type="journal article" date="2019" name="Mol. Biol. Evol.">
        <title>Blast fungal genomes show frequent chromosomal changes, gene gains and losses, and effector gene turnover.</title>
        <authorList>
            <person name="Gomez Luciano L.B."/>
            <person name="Jason Tsai I."/>
            <person name="Chuma I."/>
            <person name="Tosa Y."/>
            <person name="Chen Y.H."/>
            <person name="Li J.Y."/>
            <person name="Li M.Y."/>
            <person name="Jade Lu M.Y."/>
            <person name="Nakayashiki H."/>
            <person name="Li W.H."/>
        </authorList>
    </citation>
    <scope>NUCLEOTIDE SEQUENCE</scope>
    <source>
        <strain evidence="2">NI907</strain>
    </source>
</reference>
<evidence type="ECO:0000313" key="2">
    <source>
        <dbReference type="RefSeq" id="XP_030976262.1"/>
    </source>
</evidence>
<keyword evidence="1" id="KW-1185">Reference proteome</keyword>
<name>A0A6P8AMY1_PYRGI</name>
<protein>
    <submittedName>
        <fullName evidence="2">Uncharacterized protein</fullName>
    </submittedName>
</protein>
<accession>A0A6P8AMY1</accession>
<dbReference type="GeneID" id="41967179"/>
<dbReference type="AlphaFoldDB" id="A0A6P8AMY1"/>
<dbReference type="KEGG" id="pgri:PgNI_12322"/>
<reference evidence="2" key="3">
    <citation type="submission" date="2025-08" db="UniProtKB">
        <authorList>
            <consortium name="RefSeq"/>
        </authorList>
    </citation>
    <scope>IDENTIFICATION</scope>
    <source>
        <strain evidence="2">NI907</strain>
    </source>
</reference>
<dbReference type="Proteomes" id="UP000515153">
    <property type="component" value="Unplaced"/>
</dbReference>
<evidence type="ECO:0000313" key="1">
    <source>
        <dbReference type="Proteomes" id="UP000515153"/>
    </source>
</evidence>
<dbReference type="RefSeq" id="XP_030976262.1">
    <property type="nucleotide sequence ID" value="XM_031132274.1"/>
</dbReference>
<organism evidence="1 2">
    <name type="scientific">Pyricularia grisea</name>
    <name type="common">Crabgrass-specific blast fungus</name>
    <name type="synonym">Magnaporthe grisea</name>
    <dbReference type="NCBI Taxonomy" id="148305"/>
    <lineage>
        <taxon>Eukaryota</taxon>
        <taxon>Fungi</taxon>
        <taxon>Dikarya</taxon>
        <taxon>Ascomycota</taxon>
        <taxon>Pezizomycotina</taxon>
        <taxon>Sordariomycetes</taxon>
        <taxon>Sordariomycetidae</taxon>
        <taxon>Magnaporthales</taxon>
        <taxon>Pyriculariaceae</taxon>
        <taxon>Pyricularia</taxon>
    </lineage>
</organism>
<gene>
    <name evidence="2" type="ORF">PgNI_12322</name>
</gene>
<proteinExistence type="predicted"/>
<sequence length="35" mass="3743">MIEGSIDYCYKGVDTTAEWITACRRGGADGGNCDN</sequence>
<reference evidence="2" key="2">
    <citation type="submission" date="2019-10" db="EMBL/GenBank/DDBJ databases">
        <authorList>
            <consortium name="NCBI Genome Project"/>
        </authorList>
    </citation>
    <scope>NUCLEOTIDE SEQUENCE</scope>
    <source>
        <strain evidence="2">NI907</strain>
    </source>
</reference>